<evidence type="ECO:0000313" key="3">
    <source>
        <dbReference type="EMBL" id="KAK6639589.1"/>
    </source>
</evidence>
<name>A0AAN8S8U2_POLSC</name>
<proteinExistence type="predicted"/>
<protein>
    <recommendedName>
        <fullName evidence="2">Ig-like domain-containing protein</fullName>
    </recommendedName>
</protein>
<organism evidence="3 4">
    <name type="scientific">Polyplax serrata</name>
    <name type="common">Common mouse louse</name>
    <dbReference type="NCBI Taxonomy" id="468196"/>
    <lineage>
        <taxon>Eukaryota</taxon>
        <taxon>Metazoa</taxon>
        <taxon>Ecdysozoa</taxon>
        <taxon>Arthropoda</taxon>
        <taxon>Hexapoda</taxon>
        <taxon>Insecta</taxon>
        <taxon>Pterygota</taxon>
        <taxon>Neoptera</taxon>
        <taxon>Paraneoptera</taxon>
        <taxon>Psocodea</taxon>
        <taxon>Troctomorpha</taxon>
        <taxon>Phthiraptera</taxon>
        <taxon>Anoplura</taxon>
        <taxon>Polyplacidae</taxon>
        <taxon>Polyplax</taxon>
    </lineage>
</organism>
<evidence type="ECO:0000256" key="1">
    <source>
        <dbReference type="SAM" id="MobiDB-lite"/>
    </source>
</evidence>
<comment type="caution">
    <text evidence="3">The sequence shown here is derived from an EMBL/GenBank/DDBJ whole genome shotgun (WGS) entry which is preliminary data.</text>
</comment>
<dbReference type="SUPFAM" id="SSF48726">
    <property type="entry name" value="Immunoglobulin"/>
    <property type="match status" value="1"/>
</dbReference>
<dbReference type="Proteomes" id="UP001372834">
    <property type="component" value="Unassembled WGS sequence"/>
</dbReference>
<dbReference type="InterPro" id="IPR007110">
    <property type="entry name" value="Ig-like_dom"/>
</dbReference>
<dbReference type="PANTHER" id="PTHR21261:SF5">
    <property type="entry name" value="BEATEN PATH VA, ISOFORM A-RELATED"/>
    <property type="match status" value="1"/>
</dbReference>
<reference evidence="3 4" key="1">
    <citation type="submission" date="2023-10" db="EMBL/GenBank/DDBJ databases">
        <title>Genomes of two closely related lineages of the louse Polyplax serrata with different host specificities.</title>
        <authorList>
            <person name="Martinu J."/>
            <person name="Tarabai H."/>
            <person name="Stefka J."/>
            <person name="Hypsa V."/>
        </authorList>
    </citation>
    <scope>NUCLEOTIDE SEQUENCE [LARGE SCALE GENOMIC DNA]</scope>
    <source>
        <strain evidence="3">HR10_N</strain>
    </source>
</reference>
<feature type="compositionally biased region" description="Basic and acidic residues" evidence="1">
    <location>
        <begin position="59"/>
        <end position="70"/>
    </location>
</feature>
<dbReference type="InterPro" id="IPR036179">
    <property type="entry name" value="Ig-like_dom_sf"/>
</dbReference>
<accession>A0AAN8S8U2</accession>
<feature type="domain" description="Ig-like" evidence="2">
    <location>
        <begin position="114"/>
        <end position="202"/>
    </location>
</feature>
<dbReference type="AlphaFoldDB" id="A0AAN8S8U2"/>
<dbReference type="Gene3D" id="2.60.40.10">
    <property type="entry name" value="Immunoglobulins"/>
    <property type="match status" value="1"/>
</dbReference>
<feature type="compositionally biased region" description="Acidic residues" evidence="1">
    <location>
        <begin position="71"/>
        <end position="80"/>
    </location>
</feature>
<evidence type="ECO:0000259" key="2">
    <source>
        <dbReference type="PROSITE" id="PS50835"/>
    </source>
</evidence>
<dbReference type="FunFam" id="2.60.40.10:FF:000437">
    <property type="entry name" value="Beat-IIIc, isoform A"/>
    <property type="match status" value="1"/>
</dbReference>
<sequence length="234" mass="26667">MKKCRLVQTSWQFKSGETEEKLFEKYLDGKNSVNKRPRIKKVREVKKKCNKLKLREKVTKEEVEKGKQEEREEEEKEEEAAAGGQGGDGRVGFSLRVLELHVPPVVDVRNKAVLVCQFDLEGDKFLSLKWYKEELEFFRYMPDFVPRIQTFKVDGINVVESESNMTSIVLNPLEYKSSGLYRCEVSAEAPHFKVVYSHANMSVLGYSHEKCEVFFAGEAEAAAAAAAINSAKSK</sequence>
<dbReference type="PROSITE" id="PS50835">
    <property type="entry name" value="IG_LIKE"/>
    <property type="match status" value="1"/>
</dbReference>
<feature type="region of interest" description="Disordered" evidence="1">
    <location>
        <begin position="59"/>
        <end position="87"/>
    </location>
</feature>
<dbReference type="PANTHER" id="PTHR21261">
    <property type="entry name" value="BEAT PROTEIN"/>
    <property type="match status" value="1"/>
</dbReference>
<gene>
    <name evidence="3" type="ORF">RUM43_007862</name>
</gene>
<evidence type="ECO:0000313" key="4">
    <source>
        <dbReference type="Proteomes" id="UP001372834"/>
    </source>
</evidence>
<dbReference type="InterPro" id="IPR013783">
    <property type="entry name" value="Ig-like_fold"/>
</dbReference>
<dbReference type="EMBL" id="JAWJWE010000003">
    <property type="protein sequence ID" value="KAK6639589.1"/>
    <property type="molecule type" value="Genomic_DNA"/>
</dbReference>